<protein>
    <submittedName>
        <fullName evidence="8">Rhomboid family intramembrane serine protease</fullName>
        <ecNumber evidence="8">3.4.21.105</ecNumber>
    </submittedName>
</protein>
<dbReference type="GO" id="GO:0004252">
    <property type="term" value="F:serine-type endopeptidase activity"/>
    <property type="evidence" value="ECO:0007669"/>
    <property type="project" value="InterPro"/>
</dbReference>
<dbReference type="Pfam" id="PF01694">
    <property type="entry name" value="Rhomboid"/>
    <property type="match status" value="1"/>
</dbReference>
<feature type="domain" description="DUF6576" evidence="7">
    <location>
        <begin position="265"/>
        <end position="297"/>
    </location>
</feature>
<feature type="transmembrane region" description="Helical" evidence="5">
    <location>
        <begin position="21"/>
        <end position="42"/>
    </location>
</feature>
<dbReference type="EC" id="3.4.21.105" evidence="8"/>
<organism evidence="8">
    <name type="scientific">Roseihalotalea indica</name>
    <dbReference type="NCBI Taxonomy" id="2867963"/>
    <lineage>
        <taxon>Bacteria</taxon>
        <taxon>Pseudomonadati</taxon>
        <taxon>Bacteroidota</taxon>
        <taxon>Cytophagia</taxon>
        <taxon>Cytophagales</taxon>
        <taxon>Catalimonadaceae</taxon>
        <taxon>Roseihalotalea</taxon>
    </lineage>
</organism>
<dbReference type="GO" id="GO:0006508">
    <property type="term" value="P:proteolysis"/>
    <property type="evidence" value="ECO:0007669"/>
    <property type="project" value="UniProtKB-KW"/>
</dbReference>
<dbReference type="SUPFAM" id="SSF144091">
    <property type="entry name" value="Rhomboid-like"/>
    <property type="match status" value="1"/>
</dbReference>
<keyword evidence="8" id="KW-0378">Hydrolase</keyword>
<name>A0AA49GQS3_9BACT</name>
<dbReference type="PANTHER" id="PTHR43066:SF11">
    <property type="entry name" value="PEPTIDASE S54 RHOMBOID DOMAIN-CONTAINING PROTEIN"/>
    <property type="match status" value="1"/>
</dbReference>
<keyword evidence="8" id="KW-0645">Protease</keyword>
<evidence type="ECO:0000256" key="2">
    <source>
        <dbReference type="ARBA" id="ARBA00022692"/>
    </source>
</evidence>
<feature type="domain" description="Peptidase S54 rhomboid" evidence="6">
    <location>
        <begin position="68"/>
        <end position="212"/>
    </location>
</feature>
<comment type="subcellular location">
    <subcellularLocation>
        <location evidence="1">Membrane</location>
        <topology evidence="1">Multi-pass membrane protein</topology>
    </subcellularLocation>
</comment>
<sequence>MNNILDELKHAFQRPNNGLMQIIVINLIIFLVLLFLSVVLTLSGASNLYHTIVDQLTLPADLGKFIYQPWTLITYFFTHEGFFHILFNLLFLYWFGRIISEFLGDEKVVNLYVLGGLVGGVFYILIYNLIPYFSDRIATSEMLGASAGVYAVVVGAATFMPNYSIPLILLGPVRIKYIALFYVIVSFAGAAGPNAGGDLAHLAGAGLGFLFIKQLQRGNDLGKPVTQFTTFVKSFFVRQPKVKVTYRSQKKTNGRSKPTAAYPTKQDEIDAILDKISDSGYDSLTREEKKKLFDASKNN</sequence>
<keyword evidence="3 5" id="KW-1133">Transmembrane helix</keyword>
<reference evidence="8" key="2">
    <citation type="journal article" date="2024" name="Antonie Van Leeuwenhoek">
        <title>Roseihalotalea indica gen. nov., sp. nov., a halophilic Bacteroidetes from mesopelagic Southwest Indian Ocean with higher carbohydrate metabolic potential.</title>
        <authorList>
            <person name="Chen B."/>
            <person name="Zhang M."/>
            <person name="Lin D."/>
            <person name="Ye J."/>
            <person name="Tang K."/>
        </authorList>
    </citation>
    <scope>NUCLEOTIDE SEQUENCE</scope>
    <source>
        <strain evidence="8">TK19036</strain>
    </source>
</reference>
<dbReference type="GO" id="GO:0016020">
    <property type="term" value="C:membrane"/>
    <property type="evidence" value="ECO:0007669"/>
    <property type="project" value="UniProtKB-SubCell"/>
</dbReference>
<feature type="transmembrane region" description="Helical" evidence="5">
    <location>
        <begin position="175"/>
        <end position="193"/>
    </location>
</feature>
<dbReference type="InterPro" id="IPR035952">
    <property type="entry name" value="Rhomboid-like_sf"/>
</dbReference>
<dbReference type="InterPro" id="IPR046483">
    <property type="entry name" value="DUF6576"/>
</dbReference>
<reference evidence="8" key="1">
    <citation type="journal article" date="2023" name="Comput. Struct. Biotechnol. J.">
        <title>Discovery of a novel marine Bacteroidetes with a rich repertoire of carbohydrate-active enzymes.</title>
        <authorList>
            <person name="Chen B."/>
            <person name="Liu G."/>
            <person name="Chen Q."/>
            <person name="Wang H."/>
            <person name="Liu L."/>
            <person name="Tang K."/>
        </authorList>
    </citation>
    <scope>NUCLEOTIDE SEQUENCE</scope>
    <source>
        <strain evidence="8">TK19036</strain>
    </source>
</reference>
<evidence type="ECO:0000259" key="6">
    <source>
        <dbReference type="Pfam" id="PF01694"/>
    </source>
</evidence>
<keyword evidence="2 5" id="KW-0812">Transmembrane</keyword>
<dbReference type="InterPro" id="IPR022764">
    <property type="entry name" value="Peptidase_S54_rhomboid_dom"/>
</dbReference>
<evidence type="ECO:0000256" key="3">
    <source>
        <dbReference type="ARBA" id="ARBA00022989"/>
    </source>
</evidence>
<feature type="transmembrane region" description="Helical" evidence="5">
    <location>
        <begin position="72"/>
        <end position="96"/>
    </location>
</feature>
<evidence type="ECO:0000256" key="4">
    <source>
        <dbReference type="ARBA" id="ARBA00023136"/>
    </source>
</evidence>
<feature type="transmembrane region" description="Helical" evidence="5">
    <location>
        <begin position="142"/>
        <end position="163"/>
    </location>
</feature>
<evidence type="ECO:0000259" key="7">
    <source>
        <dbReference type="Pfam" id="PF20216"/>
    </source>
</evidence>
<accession>A0AA49GQS3</accession>
<evidence type="ECO:0000256" key="1">
    <source>
        <dbReference type="ARBA" id="ARBA00004141"/>
    </source>
</evidence>
<gene>
    <name evidence="8" type="ORF">K4G66_08580</name>
</gene>
<dbReference type="PANTHER" id="PTHR43066">
    <property type="entry name" value="RHOMBOID-RELATED PROTEIN"/>
    <property type="match status" value="1"/>
</dbReference>
<proteinExistence type="predicted"/>
<dbReference type="Gene3D" id="1.20.1540.10">
    <property type="entry name" value="Rhomboid-like"/>
    <property type="match status" value="1"/>
</dbReference>
<feature type="transmembrane region" description="Helical" evidence="5">
    <location>
        <begin position="108"/>
        <end position="130"/>
    </location>
</feature>
<dbReference type="Pfam" id="PF20216">
    <property type="entry name" value="DUF6576"/>
    <property type="match status" value="1"/>
</dbReference>
<dbReference type="EMBL" id="CP120682">
    <property type="protein sequence ID" value="WKN38758.1"/>
    <property type="molecule type" value="Genomic_DNA"/>
</dbReference>
<evidence type="ECO:0000256" key="5">
    <source>
        <dbReference type="SAM" id="Phobius"/>
    </source>
</evidence>
<keyword evidence="4 5" id="KW-0472">Membrane</keyword>
<dbReference type="AlphaFoldDB" id="A0AA49GQS3"/>
<evidence type="ECO:0000313" key="8">
    <source>
        <dbReference type="EMBL" id="WKN38758.1"/>
    </source>
</evidence>